<accession>A0A1B4XFJ8</accession>
<dbReference type="UniPathway" id="UPA00148">
    <property type="reaction ID" value="UER00231"/>
</dbReference>
<feature type="domain" description="CobB/CobQ-like glutamine amidotransferase" evidence="12">
    <location>
        <begin position="284"/>
        <end position="475"/>
    </location>
</feature>
<evidence type="ECO:0000256" key="9">
    <source>
        <dbReference type="HAMAP-Rule" id="MF_00027"/>
    </source>
</evidence>
<dbReference type="Gene3D" id="3.40.50.880">
    <property type="match status" value="1"/>
</dbReference>
<evidence type="ECO:0000313" key="14">
    <source>
        <dbReference type="Proteomes" id="UP000243180"/>
    </source>
</evidence>
<dbReference type="EC" id="6.3.5.11" evidence="9"/>
<dbReference type="RefSeq" id="WP_096360413.1">
    <property type="nucleotide sequence ID" value="NZ_AP014879.1"/>
</dbReference>
<dbReference type="InterPro" id="IPR027417">
    <property type="entry name" value="P-loop_NTPase"/>
</dbReference>
<dbReference type="EMBL" id="AP014879">
    <property type="protein sequence ID" value="BAV33574.1"/>
    <property type="molecule type" value="Genomic_DNA"/>
</dbReference>
<dbReference type="OrthoDB" id="9764035at2"/>
<dbReference type="NCBIfam" id="NF002204">
    <property type="entry name" value="PRK01077.1"/>
    <property type="match status" value="1"/>
</dbReference>
<dbReference type="PROSITE" id="PS51274">
    <property type="entry name" value="GATASE_COBBQ"/>
    <property type="match status" value="1"/>
</dbReference>
<dbReference type="SUPFAM" id="SSF52540">
    <property type="entry name" value="P-loop containing nucleoside triphosphate hydrolases"/>
    <property type="match status" value="1"/>
</dbReference>
<comment type="cofactor">
    <cofactor evidence="1 9">
        <name>Mg(2+)</name>
        <dbReference type="ChEBI" id="CHEBI:18420"/>
    </cofactor>
</comment>
<dbReference type="Pfam" id="PF01656">
    <property type="entry name" value="CbiA"/>
    <property type="match status" value="1"/>
</dbReference>
<dbReference type="AlphaFoldDB" id="A0A1B4XFJ8"/>
<evidence type="ECO:0000256" key="2">
    <source>
        <dbReference type="ARBA" id="ARBA00006205"/>
    </source>
</evidence>
<keyword evidence="14" id="KW-1185">Reference proteome</keyword>
<dbReference type="KEGG" id="slim:SCL_1262"/>
<dbReference type="PANTHER" id="PTHR43873">
    <property type="entry name" value="COBYRINATE A,C-DIAMIDE SYNTHASE"/>
    <property type="match status" value="1"/>
</dbReference>
<keyword evidence="8 9" id="KW-0315">Glutamine amidotransferase</keyword>
<comment type="miscellaneous">
    <text evidence="9">The a and c carboxylates of cobyrinate are activated for nucleophilic attack via formation of a phosphorylated intermediate by ATP. CbiA catalyzes first the amidation of the c-carboxylate, and then that of the a-carboxylate.</text>
</comment>
<keyword evidence="3 9" id="KW-0169">Cobalamin biosynthesis</keyword>
<dbReference type="SUPFAM" id="SSF52317">
    <property type="entry name" value="Class I glutamine amidotransferase-like"/>
    <property type="match status" value="1"/>
</dbReference>
<feature type="domain" description="CobQ/CobB/MinD/ParA nucleotide binding" evidence="11">
    <location>
        <begin position="13"/>
        <end position="188"/>
    </location>
</feature>
<organism evidence="13 14">
    <name type="scientific">Sulfuricaulis limicola</name>
    <dbReference type="NCBI Taxonomy" id="1620215"/>
    <lineage>
        <taxon>Bacteria</taxon>
        <taxon>Pseudomonadati</taxon>
        <taxon>Pseudomonadota</taxon>
        <taxon>Gammaproteobacteria</taxon>
        <taxon>Acidiferrobacterales</taxon>
        <taxon>Acidiferrobacteraceae</taxon>
        <taxon>Sulfuricaulis</taxon>
    </lineage>
</organism>
<evidence type="ECO:0000256" key="1">
    <source>
        <dbReference type="ARBA" id="ARBA00001946"/>
    </source>
</evidence>
<keyword evidence="7 9" id="KW-0460">Magnesium</keyword>
<gene>
    <name evidence="9" type="primary">cbiA</name>
    <name evidence="13" type="ORF">SCL_1262</name>
</gene>
<feature type="region of interest" description="Disordered" evidence="10">
    <location>
        <begin position="259"/>
        <end position="281"/>
    </location>
</feature>
<reference evidence="13 14" key="1">
    <citation type="submission" date="2015-05" db="EMBL/GenBank/DDBJ databases">
        <title>Complete genome sequence of a sulfur-oxidizing gammaproteobacterium strain HA5.</title>
        <authorList>
            <person name="Miura A."/>
            <person name="Kojima H."/>
            <person name="Fukui M."/>
        </authorList>
    </citation>
    <scope>NUCLEOTIDE SEQUENCE [LARGE SCALE GENOMIC DNA]</scope>
    <source>
        <strain evidence="13 14">HA5</strain>
    </source>
</reference>
<comment type="pathway">
    <text evidence="9">Cofactor biosynthesis; adenosylcobalamin biosynthesis; cob(II)yrinate a,c-diamide from sirohydrochlorin (anaerobic route): step 10/10.</text>
</comment>
<dbReference type="GO" id="GO:0005524">
    <property type="term" value="F:ATP binding"/>
    <property type="evidence" value="ECO:0007669"/>
    <property type="project" value="UniProtKB-UniRule"/>
</dbReference>
<dbReference type="InterPro" id="IPR011698">
    <property type="entry name" value="GATase_3"/>
</dbReference>
<comment type="catalytic activity">
    <reaction evidence="9">
        <text>cob(II)yrinate + 2 L-glutamine + 2 ATP + 2 H2O = cob(II)yrinate a,c diamide + 2 L-glutamate + 2 ADP + 2 phosphate + 2 H(+)</text>
        <dbReference type="Rhea" id="RHEA:26289"/>
        <dbReference type="ChEBI" id="CHEBI:15377"/>
        <dbReference type="ChEBI" id="CHEBI:15378"/>
        <dbReference type="ChEBI" id="CHEBI:29985"/>
        <dbReference type="ChEBI" id="CHEBI:30616"/>
        <dbReference type="ChEBI" id="CHEBI:43474"/>
        <dbReference type="ChEBI" id="CHEBI:58359"/>
        <dbReference type="ChEBI" id="CHEBI:58537"/>
        <dbReference type="ChEBI" id="CHEBI:58894"/>
        <dbReference type="ChEBI" id="CHEBI:456216"/>
        <dbReference type="EC" id="6.3.5.11"/>
    </reaction>
</comment>
<feature type="site" description="Increases nucleophilicity of active site Cys" evidence="9">
    <location>
        <position position="474"/>
    </location>
</feature>
<comment type="function">
    <text evidence="9">Catalyzes the ATP-dependent amidation of the two carboxylate groups at positions a and c of cobyrinate, using either L-glutamine or ammonia as the nitrogen source.</text>
</comment>
<name>A0A1B4XFJ8_9GAMM</name>
<evidence type="ECO:0000256" key="8">
    <source>
        <dbReference type="ARBA" id="ARBA00022962"/>
    </source>
</evidence>
<dbReference type="Proteomes" id="UP000243180">
    <property type="component" value="Chromosome"/>
</dbReference>
<dbReference type="InParanoid" id="A0A1B4XFJ8"/>
<evidence type="ECO:0000256" key="5">
    <source>
        <dbReference type="ARBA" id="ARBA00022741"/>
    </source>
</evidence>
<evidence type="ECO:0000259" key="12">
    <source>
        <dbReference type="Pfam" id="PF07685"/>
    </source>
</evidence>
<comment type="similarity">
    <text evidence="2">Belongs to the CobB/CobQ family. CobQ subfamily.</text>
</comment>
<evidence type="ECO:0000256" key="4">
    <source>
        <dbReference type="ARBA" id="ARBA00022598"/>
    </source>
</evidence>
<dbReference type="Gene3D" id="3.40.50.300">
    <property type="entry name" value="P-loop containing nucleotide triphosphate hydrolases"/>
    <property type="match status" value="2"/>
</dbReference>
<keyword evidence="4 9" id="KW-0436">Ligase</keyword>
<keyword evidence="6 9" id="KW-0067">ATP-binding</keyword>
<evidence type="ECO:0000256" key="3">
    <source>
        <dbReference type="ARBA" id="ARBA00022573"/>
    </source>
</evidence>
<sequence length="505" mass="55073">MNRLLISAAHKSSGKTTLSIGLCAALRQRGLAVQPFKKGPDFIDPMWLSLATGRDCHNLDFFLMGREEILRTFTTRSQGANISLIEGNKGLYDGLSLDGSNSNAALATLLQTPVVLVIDARGMTRGIAPLILGYQAFDKDIRLAGVILNQLGGTRHEAKLRAVIEHYTDIPVLGAVHRDDRLTIVERHLGLMPSNEATEARARIDAIGSLIADSVDLDRLLAIASDVPALTVPASPVPTLSHVLAGAHENHVRPFDGADVHRTSATAPSHPPGGRGDSEENPIKIGIARDAAFAFYYPGDLEALRAAGAELVPINMLQDKKLPDVDALLIGGGFPEVFMEQLEANASLRHQIRLAIETGLPTYAECGGLMYLARSLSWKGRRCEMAGVIPGDVVMHERPMGRGYVILRETGQVPWPAPATGPAPAEIRAHEFHYSTLENLPPDTVYAYEVLRGTGIDGRHDGIVHKNLFACYAHLRDLENNHWAARFVDFVRRRRHTGARQQHVH</sequence>
<comment type="domain">
    <text evidence="9">Comprises of two domains. The C-terminal domain contains the binding site for glutamine and catalyzes the hydrolysis of this substrate to glutamate and ammonia. The N-terminal domain is anticipated to bind ATP and cobyrinate and catalyzes the ultimate synthesis of the diamide product. The ammonia produced via the glutaminase domain is probably translocated to the adjacent domain via a molecular tunnel, where it reacts with an activated intermediate.</text>
</comment>
<dbReference type="InterPro" id="IPR004484">
    <property type="entry name" value="CbiA/CobB_synth"/>
</dbReference>
<evidence type="ECO:0000256" key="10">
    <source>
        <dbReference type="SAM" id="MobiDB-lite"/>
    </source>
</evidence>
<comment type="similarity">
    <text evidence="9">Belongs to the CobB/CbiA family.</text>
</comment>
<dbReference type="InterPro" id="IPR029062">
    <property type="entry name" value="Class_I_gatase-like"/>
</dbReference>
<keyword evidence="5 9" id="KW-0547">Nucleotide-binding</keyword>
<dbReference type="Pfam" id="PF07685">
    <property type="entry name" value="GATase_3"/>
    <property type="match status" value="1"/>
</dbReference>
<feature type="active site" description="Nucleophile" evidence="9">
    <location>
        <position position="366"/>
    </location>
</feature>
<evidence type="ECO:0000313" key="13">
    <source>
        <dbReference type="EMBL" id="BAV33574.1"/>
    </source>
</evidence>
<dbReference type="CDD" id="cd03130">
    <property type="entry name" value="GATase1_CobB"/>
    <property type="match status" value="1"/>
</dbReference>
<evidence type="ECO:0000256" key="6">
    <source>
        <dbReference type="ARBA" id="ARBA00022840"/>
    </source>
</evidence>
<dbReference type="GO" id="GO:0042242">
    <property type="term" value="F:cobyrinic acid a,c-diamide synthase activity"/>
    <property type="evidence" value="ECO:0007669"/>
    <property type="project" value="UniProtKB-UniRule"/>
</dbReference>
<dbReference type="PANTHER" id="PTHR43873:SF1">
    <property type="entry name" value="COBYRINATE A,C-DIAMIDE SYNTHASE"/>
    <property type="match status" value="1"/>
</dbReference>
<evidence type="ECO:0000256" key="7">
    <source>
        <dbReference type="ARBA" id="ARBA00022842"/>
    </source>
</evidence>
<dbReference type="CDD" id="cd05388">
    <property type="entry name" value="CobB_N"/>
    <property type="match status" value="1"/>
</dbReference>
<proteinExistence type="inferred from homology"/>
<evidence type="ECO:0000259" key="11">
    <source>
        <dbReference type="Pfam" id="PF01656"/>
    </source>
</evidence>
<dbReference type="GO" id="GO:0009236">
    <property type="term" value="P:cobalamin biosynthetic process"/>
    <property type="evidence" value="ECO:0007669"/>
    <property type="project" value="UniProtKB-UniRule"/>
</dbReference>
<dbReference type="HAMAP" id="MF_00027">
    <property type="entry name" value="CobB_CbiA"/>
    <property type="match status" value="1"/>
</dbReference>
<dbReference type="InterPro" id="IPR002586">
    <property type="entry name" value="CobQ/CobB/MinD/ParA_Nub-bd_dom"/>
</dbReference>
<protein>
    <recommendedName>
        <fullName evidence="9">Cobyrinate a,c-diamide synthase</fullName>
        <ecNumber evidence="9">6.3.5.11</ecNumber>
    </recommendedName>
    <alternativeName>
        <fullName evidence="9">Cobyrinic acid a,c-diamide synthetase</fullName>
    </alternativeName>
</protein>